<keyword evidence="3" id="KW-0547">Nucleotide-binding</keyword>
<keyword evidence="4 7" id="KW-0418">Kinase</keyword>
<evidence type="ECO:0000256" key="1">
    <source>
        <dbReference type="ARBA" id="ARBA00008748"/>
    </source>
</evidence>
<dbReference type="GO" id="GO:0008776">
    <property type="term" value="F:acetate kinase activity"/>
    <property type="evidence" value="ECO:0007669"/>
    <property type="project" value="UniProtKB-EC"/>
</dbReference>
<organism evidence="7">
    <name type="scientific">Neisseria meningitidis alpha275</name>
    <dbReference type="NCBI Taxonomy" id="295996"/>
    <lineage>
        <taxon>Bacteria</taxon>
        <taxon>Pseudomonadati</taxon>
        <taxon>Pseudomonadota</taxon>
        <taxon>Betaproteobacteria</taxon>
        <taxon>Neisseriales</taxon>
        <taxon>Neisseriaceae</taxon>
        <taxon>Neisseria</taxon>
    </lineage>
</organism>
<sequence length="70" mass="7586">MSQKLILVLNCGSSSLKGAVLDNGSGEVLLSCLAEKLNLPDALHHIQSKRRKTQSRSVRTFPTTPARSKP</sequence>
<dbReference type="SUPFAM" id="SSF53067">
    <property type="entry name" value="Actin-like ATPase domain"/>
    <property type="match status" value="1"/>
</dbReference>
<evidence type="ECO:0000256" key="4">
    <source>
        <dbReference type="ARBA" id="ARBA00022777"/>
    </source>
</evidence>
<proteinExistence type="inferred from homology"/>
<evidence type="ECO:0000256" key="3">
    <source>
        <dbReference type="ARBA" id="ARBA00022741"/>
    </source>
</evidence>
<dbReference type="InterPro" id="IPR043129">
    <property type="entry name" value="ATPase_NBD"/>
</dbReference>
<evidence type="ECO:0000256" key="2">
    <source>
        <dbReference type="ARBA" id="ARBA00022679"/>
    </source>
</evidence>
<dbReference type="Pfam" id="PF00871">
    <property type="entry name" value="Acetate_kinase"/>
    <property type="match status" value="1"/>
</dbReference>
<dbReference type="EMBL" id="AM889138">
    <property type="protein sequence ID" value="CBA05554.1"/>
    <property type="molecule type" value="Genomic_DNA"/>
</dbReference>
<protein>
    <submittedName>
        <fullName evidence="7">Acetate kinase</fullName>
        <ecNumber evidence="7">2.7.2.1</ecNumber>
    </submittedName>
</protein>
<gene>
    <name evidence="7" type="primary">ackA3</name>
    <name evidence="7" type="ORF">NMW_0569</name>
</gene>
<dbReference type="Gene3D" id="3.30.420.40">
    <property type="match status" value="1"/>
</dbReference>
<dbReference type="EC" id="2.7.2.1" evidence="7"/>
<feature type="region of interest" description="Disordered" evidence="6">
    <location>
        <begin position="47"/>
        <end position="70"/>
    </location>
</feature>
<dbReference type="PROSITE" id="PS01075">
    <property type="entry name" value="ACETATE_KINASE_1"/>
    <property type="match status" value="1"/>
</dbReference>
<dbReference type="InterPro" id="IPR023865">
    <property type="entry name" value="Aliphatic_acid_kinase_CS"/>
</dbReference>
<keyword evidence="2 7" id="KW-0808">Transferase</keyword>
<name>C6SHZ9_NEIME</name>
<accession>C6SHZ9</accession>
<reference evidence="7" key="1">
    <citation type="journal article" date="2008" name="Proc. Natl. Acad. Sci. U.S.A.">
        <title>Whole-genome comparison of disease and carriage strains provides insights into virulence evolution in Neisseria meningitidis.</title>
        <authorList>
            <person name="Schoen C."/>
            <person name="Blom J."/>
            <person name="Claus H."/>
            <person name="Schramm-Glueck A."/>
            <person name="Brandt P."/>
            <person name="Mueller T."/>
            <person name="Goesmann A."/>
            <person name="Joseph B."/>
            <person name="Konietzny S."/>
            <person name="Kurzai O."/>
            <person name="Schmitt C."/>
            <person name="Friedrich T."/>
            <person name="Linke B."/>
            <person name="Vogel U."/>
            <person name="Frosch M."/>
        </authorList>
    </citation>
    <scope>NUCLEOTIDE SEQUENCE</scope>
    <source>
        <strain evidence="7">Alpha275</strain>
    </source>
</reference>
<dbReference type="AlphaFoldDB" id="C6SHZ9"/>
<evidence type="ECO:0000313" key="7">
    <source>
        <dbReference type="EMBL" id="CBA05554.1"/>
    </source>
</evidence>
<dbReference type="GO" id="GO:0005524">
    <property type="term" value="F:ATP binding"/>
    <property type="evidence" value="ECO:0007669"/>
    <property type="project" value="UniProtKB-KW"/>
</dbReference>
<feature type="compositionally biased region" description="Polar residues" evidence="6">
    <location>
        <begin position="55"/>
        <end position="70"/>
    </location>
</feature>
<dbReference type="InterPro" id="IPR000890">
    <property type="entry name" value="Aliphatic_acid_kin_short-chain"/>
</dbReference>
<evidence type="ECO:0000256" key="6">
    <source>
        <dbReference type="SAM" id="MobiDB-lite"/>
    </source>
</evidence>
<evidence type="ECO:0000256" key="5">
    <source>
        <dbReference type="ARBA" id="ARBA00022840"/>
    </source>
</evidence>
<comment type="similarity">
    <text evidence="1">Belongs to the acetokinase family.</text>
</comment>
<keyword evidence="5" id="KW-0067">ATP-binding</keyword>